<dbReference type="Proteomes" id="UP000281406">
    <property type="component" value="Unassembled WGS sequence"/>
</dbReference>
<dbReference type="InterPro" id="IPR003597">
    <property type="entry name" value="Ig_C1-set"/>
</dbReference>
<dbReference type="OrthoDB" id="9940220at2759"/>
<dbReference type="EMBL" id="RJVU01073134">
    <property type="protein sequence ID" value="ROI26660.1"/>
    <property type="molecule type" value="Genomic_DNA"/>
</dbReference>
<dbReference type="Pfam" id="PF07654">
    <property type="entry name" value="C1-set"/>
    <property type="match status" value="1"/>
</dbReference>
<dbReference type="SUPFAM" id="SSF48726">
    <property type="entry name" value="Immunoglobulin"/>
    <property type="match status" value="1"/>
</dbReference>
<feature type="region of interest" description="Disordered" evidence="1">
    <location>
        <begin position="116"/>
        <end position="140"/>
    </location>
</feature>
<accession>A0A3N0XHB2</accession>
<gene>
    <name evidence="3" type="ORF">DPX16_21603</name>
</gene>
<dbReference type="PANTHER" id="PTHR19944:SF99">
    <property type="entry name" value="HLA CLASS II HISTOCOMPATIBILITY ANTIGEN, DRB1 BETA CHAIN"/>
    <property type="match status" value="1"/>
</dbReference>
<feature type="region of interest" description="Disordered" evidence="1">
    <location>
        <begin position="55"/>
        <end position="74"/>
    </location>
</feature>
<evidence type="ECO:0000313" key="4">
    <source>
        <dbReference type="Proteomes" id="UP000281406"/>
    </source>
</evidence>
<evidence type="ECO:0000313" key="3">
    <source>
        <dbReference type="EMBL" id="ROI26660.1"/>
    </source>
</evidence>
<organism evidence="3 4">
    <name type="scientific">Anabarilius grahami</name>
    <name type="common">Kanglang fish</name>
    <name type="synonym">Barilius grahami</name>
    <dbReference type="NCBI Taxonomy" id="495550"/>
    <lineage>
        <taxon>Eukaryota</taxon>
        <taxon>Metazoa</taxon>
        <taxon>Chordata</taxon>
        <taxon>Craniata</taxon>
        <taxon>Vertebrata</taxon>
        <taxon>Euteleostomi</taxon>
        <taxon>Actinopterygii</taxon>
        <taxon>Neopterygii</taxon>
        <taxon>Teleostei</taxon>
        <taxon>Ostariophysi</taxon>
        <taxon>Cypriniformes</taxon>
        <taxon>Xenocyprididae</taxon>
        <taxon>Xenocypridinae</taxon>
        <taxon>Xenocypridinae incertae sedis</taxon>
        <taxon>Anabarilius</taxon>
    </lineage>
</organism>
<dbReference type="PANTHER" id="PTHR19944">
    <property type="entry name" value="MHC CLASS II-RELATED"/>
    <property type="match status" value="1"/>
</dbReference>
<keyword evidence="4" id="KW-1185">Reference proteome</keyword>
<dbReference type="Gene3D" id="2.60.40.10">
    <property type="entry name" value="Immunoglobulins"/>
    <property type="match status" value="1"/>
</dbReference>
<dbReference type="AlphaFoldDB" id="A0A3N0XHB2"/>
<evidence type="ECO:0000256" key="1">
    <source>
        <dbReference type="SAM" id="MobiDB-lite"/>
    </source>
</evidence>
<sequence length="221" mass="24077">MSTEELDDGDWYYQIHSYLEYTPKSEEKISCMVEHGSFNKPMITDWAAARHEARPKHTAARIHPPEERTPPDAMTSNTNVIVIRSLSPAPGKLRENKTFSNFPTSSSASPMIAATIKPQHKQGPEPPGRDANSSSLGKSAKREQSLTVAAIIGLADELVGKFEKVLFSLNFPGAGESDQMMMTFMFDVIASGSERSSGWCMRAAVCLGRASRRAAAAGRAS</sequence>
<dbReference type="InterPro" id="IPR050160">
    <property type="entry name" value="MHC/Immunoglobulin"/>
</dbReference>
<reference evidence="3 4" key="1">
    <citation type="submission" date="2018-10" db="EMBL/GenBank/DDBJ databases">
        <title>Genome assembly for a Yunnan-Guizhou Plateau 3E fish, Anabarilius grahami (Regan), and its evolutionary and genetic applications.</title>
        <authorList>
            <person name="Jiang W."/>
        </authorList>
    </citation>
    <scope>NUCLEOTIDE SEQUENCE [LARGE SCALE GENOMIC DNA]</scope>
    <source>
        <strain evidence="3">AG-KIZ</strain>
        <tissue evidence="3">Muscle</tissue>
    </source>
</reference>
<protein>
    <submittedName>
        <fullName evidence="3">H-2 class II histocompatibility antigen, A-S beta chain</fullName>
    </submittedName>
</protein>
<dbReference type="InterPro" id="IPR013783">
    <property type="entry name" value="Ig-like_fold"/>
</dbReference>
<comment type="caution">
    <text evidence="3">The sequence shown here is derived from an EMBL/GenBank/DDBJ whole genome shotgun (WGS) entry which is preliminary data.</text>
</comment>
<feature type="domain" description="Immunoglobulin C1-set" evidence="2">
    <location>
        <begin position="2"/>
        <end position="36"/>
    </location>
</feature>
<dbReference type="InterPro" id="IPR036179">
    <property type="entry name" value="Ig-like_dom_sf"/>
</dbReference>
<proteinExistence type="predicted"/>
<name>A0A3N0XHB2_ANAGA</name>
<evidence type="ECO:0000259" key="2">
    <source>
        <dbReference type="Pfam" id="PF07654"/>
    </source>
</evidence>